<protein>
    <recommendedName>
        <fullName evidence="8">Sulfatase N-terminal domain-containing protein</fullName>
    </recommendedName>
</protein>
<dbReference type="Gene3D" id="3.30.1120.10">
    <property type="match status" value="1"/>
</dbReference>
<keyword evidence="4" id="KW-0378">Hydrolase</keyword>
<keyword evidence="6" id="KW-0325">Glycoprotein</keyword>
<proteinExistence type="inferred from homology"/>
<dbReference type="InterPro" id="IPR024607">
    <property type="entry name" value="Sulfatase_CS"/>
</dbReference>
<dbReference type="AlphaFoldDB" id="A0AAV2RE62"/>
<sequence length="471" mass="52423">MALEVAFHLLLLFLNLSLVTSTDTPNIVFIFADDLGWNHVSWNNPSVLSPHMQELAETGVILDQSYVQPLCTPSRSALMTGMYPFHLGRQHDVLHGTTPTGLSLNYTLLPEKLSYLGYNTHMVGKWHLGMCDWSYTPTYRGFDSFYGFYSGSNGYYSHNTTENGFPGGGFDFRDNERVALETAGIYATELYTEKAVEIIENHQIQENPFFLYIAHQNVHNPYQVPNEYSDLYPDVEDADTRIALGMVSAMDESVGAVVDALKSTDQYDNTVIIFSTDNGAQQNIIDANYPLRGYKFSVWEGGTRGAGFIHSPLLQGIPRVYNGLMHVTDWHNTILDMAGSQSLPDNDGFSQWEALRTGQSPSPRNTLIYNIDEANPEKTLIGAIRVGDYKYVMGESDTVNNEEGPWLFDLSDDPHESKNLVSEKPILANELEELLMAAMSTLVPADIPEDDPIGDPSNWGGVVTPGWCSSN</sequence>
<evidence type="ECO:0000256" key="4">
    <source>
        <dbReference type="ARBA" id="ARBA00022801"/>
    </source>
</evidence>
<dbReference type="PANTHER" id="PTHR10342:SF273">
    <property type="entry name" value="RE14504P"/>
    <property type="match status" value="1"/>
</dbReference>
<evidence type="ECO:0000313" key="9">
    <source>
        <dbReference type="EMBL" id="CAL4122499.1"/>
    </source>
</evidence>
<dbReference type="PANTHER" id="PTHR10342">
    <property type="entry name" value="ARYLSULFATASE"/>
    <property type="match status" value="1"/>
</dbReference>
<dbReference type="InterPro" id="IPR017850">
    <property type="entry name" value="Alkaline_phosphatase_core_sf"/>
</dbReference>
<keyword evidence="5" id="KW-0106">Calcium</keyword>
<dbReference type="Proteomes" id="UP001497623">
    <property type="component" value="Unassembled WGS sequence"/>
</dbReference>
<dbReference type="PROSITE" id="PS00523">
    <property type="entry name" value="SULFATASE_1"/>
    <property type="match status" value="1"/>
</dbReference>
<dbReference type="SUPFAM" id="SSF53649">
    <property type="entry name" value="Alkaline phosphatase-like"/>
    <property type="match status" value="1"/>
</dbReference>
<dbReference type="Pfam" id="PF00884">
    <property type="entry name" value="Sulfatase"/>
    <property type="match status" value="1"/>
</dbReference>
<name>A0AAV2RE62_MEGNR</name>
<feature type="signal peptide" evidence="7">
    <location>
        <begin position="1"/>
        <end position="21"/>
    </location>
</feature>
<evidence type="ECO:0000256" key="1">
    <source>
        <dbReference type="ARBA" id="ARBA00001913"/>
    </source>
</evidence>
<feature type="chain" id="PRO_5043371247" description="Sulfatase N-terminal domain-containing protein" evidence="7">
    <location>
        <begin position="22"/>
        <end position="471"/>
    </location>
</feature>
<evidence type="ECO:0000256" key="2">
    <source>
        <dbReference type="ARBA" id="ARBA00008779"/>
    </source>
</evidence>
<evidence type="ECO:0000256" key="5">
    <source>
        <dbReference type="ARBA" id="ARBA00022837"/>
    </source>
</evidence>
<keyword evidence="3" id="KW-0479">Metal-binding</keyword>
<dbReference type="InterPro" id="IPR000917">
    <property type="entry name" value="Sulfatase_N"/>
</dbReference>
<dbReference type="CDD" id="cd16029">
    <property type="entry name" value="4-S"/>
    <property type="match status" value="1"/>
</dbReference>
<dbReference type="EMBL" id="CAXKWB010020276">
    <property type="protein sequence ID" value="CAL4122499.1"/>
    <property type="molecule type" value="Genomic_DNA"/>
</dbReference>
<dbReference type="GO" id="GO:0046872">
    <property type="term" value="F:metal ion binding"/>
    <property type="evidence" value="ECO:0007669"/>
    <property type="project" value="UniProtKB-KW"/>
</dbReference>
<evidence type="ECO:0000259" key="8">
    <source>
        <dbReference type="Pfam" id="PF00884"/>
    </source>
</evidence>
<evidence type="ECO:0000256" key="6">
    <source>
        <dbReference type="ARBA" id="ARBA00023180"/>
    </source>
</evidence>
<comment type="cofactor">
    <cofactor evidence="1">
        <name>Ca(2+)</name>
        <dbReference type="ChEBI" id="CHEBI:29108"/>
    </cofactor>
</comment>
<gene>
    <name evidence="9" type="ORF">MNOR_LOCUS23221</name>
</gene>
<comment type="similarity">
    <text evidence="2">Belongs to the sulfatase family.</text>
</comment>
<keyword evidence="10" id="KW-1185">Reference proteome</keyword>
<evidence type="ECO:0000256" key="3">
    <source>
        <dbReference type="ARBA" id="ARBA00022723"/>
    </source>
</evidence>
<dbReference type="InterPro" id="IPR047115">
    <property type="entry name" value="ARSB"/>
</dbReference>
<keyword evidence="7" id="KW-0732">Signal</keyword>
<reference evidence="9 10" key="1">
    <citation type="submission" date="2024-05" db="EMBL/GenBank/DDBJ databases">
        <authorList>
            <person name="Wallberg A."/>
        </authorList>
    </citation>
    <scope>NUCLEOTIDE SEQUENCE [LARGE SCALE GENOMIC DNA]</scope>
</reference>
<accession>A0AAV2RE62</accession>
<organism evidence="9 10">
    <name type="scientific">Meganyctiphanes norvegica</name>
    <name type="common">Northern krill</name>
    <name type="synonym">Thysanopoda norvegica</name>
    <dbReference type="NCBI Taxonomy" id="48144"/>
    <lineage>
        <taxon>Eukaryota</taxon>
        <taxon>Metazoa</taxon>
        <taxon>Ecdysozoa</taxon>
        <taxon>Arthropoda</taxon>
        <taxon>Crustacea</taxon>
        <taxon>Multicrustacea</taxon>
        <taxon>Malacostraca</taxon>
        <taxon>Eumalacostraca</taxon>
        <taxon>Eucarida</taxon>
        <taxon>Euphausiacea</taxon>
        <taxon>Euphausiidae</taxon>
        <taxon>Meganyctiphanes</taxon>
    </lineage>
</organism>
<evidence type="ECO:0000256" key="7">
    <source>
        <dbReference type="SAM" id="SignalP"/>
    </source>
</evidence>
<evidence type="ECO:0000313" key="10">
    <source>
        <dbReference type="Proteomes" id="UP001497623"/>
    </source>
</evidence>
<comment type="caution">
    <text evidence="9">The sequence shown here is derived from an EMBL/GenBank/DDBJ whole genome shotgun (WGS) entry which is preliminary data.</text>
</comment>
<dbReference type="Gene3D" id="3.40.720.10">
    <property type="entry name" value="Alkaline Phosphatase, subunit A"/>
    <property type="match status" value="1"/>
</dbReference>
<dbReference type="PROSITE" id="PS00149">
    <property type="entry name" value="SULFATASE_2"/>
    <property type="match status" value="1"/>
</dbReference>
<feature type="domain" description="Sulfatase N-terminal" evidence="8">
    <location>
        <begin position="25"/>
        <end position="339"/>
    </location>
</feature>
<dbReference type="GO" id="GO:0008484">
    <property type="term" value="F:sulfuric ester hydrolase activity"/>
    <property type="evidence" value="ECO:0007669"/>
    <property type="project" value="InterPro"/>
</dbReference>